<dbReference type="GO" id="GO:0051015">
    <property type="term" value="F:actin filament binding"/>
    <property type="evidence" value="ECO:0007669"/>
    <property type="project" value="InterPro"/>
</dbReference>
<evidence type="ECO:0000256" key="7">
    <source>
        <dbReference type="SAM" id="SignalP"/>
    </source>
</evidence>
<dbReference type="InterPro" id="IPR022768">
    <property type="entry name" value="Fascin-like_dom"/>
</dbReference>
<sequence length="1350" mass="152364">MAINEVMLLFNMIFLLIQDIMDNFQLGEDFTECIKLGILHSPTGRFLTAEVFNNEINVSGTALRRRQVWTIITERGRPDTVYIQSHLGRFLSADKDGKVNAASKIPGVDERFLLEYSPQATGEWSFRSEAHSYYLSGSENQISCFSKSPVWWAVRLAVHPQINLRNQFRSRYLRLLPDSSELRADQPHPWGSETLIWLEQVPMTSGPTAGRGGGANVGRAAVARFGRVALRSENGQYLKPDGSLADEMEDSVLFAFELRPGHPRTFAFRDSNGAYLTTIGPGTVKVKTNVTTPGKEELFLIERAALQVGILAHNNKYASVKQGVEISANQHELDDTAIFQLEYIGGKGFNSNDAIASSNSAPQSPSGDPAPLSTGSSATNGMTPGIFCLVTGYWRLRARSGKLWLMAPSAASPYPLHLHYTGSSVIFRSHKTSDKCSLFEILTLSDDAGRGHVVLKANTPGSGQSLSARKLGAISSSGRTVCEVQSPAETDLFRVILVNRPSIALVSLLTGGFVSRGKQTTLDCSSVTYERFLLQLTKNNTYQLFARDTKSSFSLWTVSPSGLIHLKPTKRRPDDDPLDPECLEPGTEFLFHFLGCGRTLIRVVGEVNGGFTLVKAEPKGEVNSIANLDSMDFAKTTVVERPKATDGRSVCPIDSRPEIIYPTRKPFQRYLEELVNPKIWNAQPSLVKREQPTYLKASRMNENPYKFIRFERINQLKEREQARKDEERQCHESARDLSEKLPFSVRQRNTAASSVRKLIHDENVQELNKYGRLFGPNSLTAQPLNSKFTKLKDIPSRLTSQTLTMSRRLTEDPNESRGVLDEKRSSDIETESRDLASKTEAFERKSVAPLVEKDLPRVKVSLSRKPKEDKPDEGLKAFVQDRRRVCLLELAVRTKKGEVKRLDAILHAENEFLKKEEHELIRRHEDHDRYLKSICQRTAEAIRLAEGEAHKRNEITDRIKRARYRLAHLNAECVKLEEEYLRLSTYKNFLRNVFDTFRERHTQTKVVSASPESVKSEETGRHSMPMESFESDPTIKHQSTGDATSSPTQRLSEASSDTVSLIEFFTNPQDLVDILSELESNNLTLIENVQEQEEVCERVRAKAHKLYTMLNAERDMVDQHIERERENISAIKENVNAITLARNTLSDFVLLERYAKVFHLGDMEQFESLDPGLLYTSQTPSTKVAVGTQAKQQQKQQGAYLNTDNIDAKPTIANLLSVLQFQVQRVYSSVYGTNEGGARLDTLVMLRRLETTVDELSEMLNAYPRAMVLKAKRTVDERNRVSARRRQKAEGRLAYERRLQKAIRKAREGPRWHFGRRVLERSRPPEIKRTLHTGAASVETEDDNKSLFTP</sequence>
<keyword evidence="11" id="KW-1185">Reference proteome</keyword>
<keyword evidence="4" id="KW-0009">Actin-binding</keyword>
<proteinExistence type="predicted"/>
<feature type="domain" description="DUF4200" evidence="9">
    <location>
        <begin position="878"/>
        <end position="994"/>
    </location>
</feature>
<dbReference type="CDD" id="cd23334">
    <property type="entry name" value="beta-trefoil_FSCN_rpt1"/>
    <property type="match status" value="1"/>
</dbReference>
<gene>
    <name evidence="10" type="ORF">X801_00916</name>
</gene>
<reference evidence="10 11" key="1">
    <citation type="submission" date="2015-03" db="EMBL/GenBank/DDBJ databases">
        <title>Draft genome of the nematode, Opisthorchis viverrini.</title>
        <authorList>
            <person name="Mitreva M."/>
        </authorList>
    </citation>
    <scope>NUCLEOTIDE SEQUENCE [LARGE SCALE GENOMIC DNA]</scope>
    <source>
        <strain evidence="10">Khon Kaen</strain>
    </source>
</reference>
<feature type="compositionally biased region" description="Polar residues" evidence="6">
    <location>
        <begin position="1036"/>
        <end position="1052"/>
    </location>
</feature>
<keyword evidence="2" id="KW-0963">Cytoplasm</keyword>
<dbReference type="CDD" id="cd23335">
    <property type="entry name" value="beta-trefoil_FSCN_rpt2"/>
    <property type="match status" value="1"/>
</dbReference>
<comment type="subcellular location">
    <subcellularLocation>
        <location evidence="1">Cytoplasm</location>
    </subcellularLocation>
</comment>
<evidence type="ECO:0000256" key="4">
    <source>
        <dbReference type="ARBA" id="ARBA00023203"/>
    </source>
</evidence>
<dbReference type="Pfam" id="PF06268">
    <property type="entry name" value="Fascin"/>
    <property type="match status" value="2"/>
</dbReference>
<dbReference type="GO" id="GO:0030674">
    <property type="term" value="F:protein-macromolecule adaptor activity"/>
    <property type="evidence" value="ECO:0007669"/>
    <property type="project" value="InterPro"/>
</dbReference>
<feature type="region of interest" description="Disordered" evidence="6">
    <location>
        <begin position="802"/>
        <end position="836"/>
    </location>
</feature>
<dbReference type="Pfam" id="PF13863">
    <property type="entry name" value="DUF4200"/>
    <property type="match status" value="1"/>
</dbReference>
<evidence type="ECO:0000259" key="8">
    <source>
        <dbReference type="Pfam" id="PF06268"/>
    </source>
</evidence>
<evidence type="ECO:0000313" key="10">
    <source>
        <dbReference type="EMBL" id="OON23181.1"/>
    </source>
</evidence>
<dbReference type="GO" id="GO:0005737">
    <property type="term" value="C:cytoplasm"/>
    <property type="evidence" value="ECO:0007669"/>
    <property type="project" value="UniProtKB-SubCell"/>
</dbReference>
<feature type="domain" description="Fascin-like" evidence="8">
    <location>
        <begin position="45"/>
        <end position="149"/>
    </location>
</feature>
<feature type="chain" id="PRO_5012368350" evidence="7">
    <location>
        <begin position="28"/>
        <end position="1350"/>
    </location>
</feature>
<evidence type="ECO:0000256" key="1">
    <source>
        <dbReference type="ARBA" id="ARBA00004496"/>
    </source>
</evidence>
<feature type="signal peptide" evidence="7">
    <location>
        <begin position="1"/>
        <end position="27"/>
    </location>
</feature>
<evidence type="ECO:0000313" key="11">
    <source>
        <dbReference type="Proteomes" id="UP000243686"/>
    </source>
</evidence>
<dbReference type="SUPFAM" id="SSF50405">
    <property type="entry name" value="Actin-crosslinking proteins"/>
    <property type="match status" value="3"/>
</dbReference>
<feature type="coiled-coil region" evidence="5">
    <location>
        <begin position="952"/>
        <end position="979"/>
    </location>
</feature>
<dbReference type="PANTHER" id="PTHR21683:SF3">
    <property type="entry name" value="CILIA AND FLAGELLA ASSOCIATED PROTEIN 100"/>
    <property type="match status" value="1"/>
</dbReference>
<dbReference type="PANTHER" id="PTHR21683">
    <property type="entry name" value="COILED-COIL DOMAIN-CONTAINING PROTEIN 42 LIKE-2-LIKE-RELATED"/>
    <property type="match status" value="1"/>
</dbReference>
<dbReference type="InterPro" id="IPR008999">
    <property type="entry name" value="Actin-crosslinking"/>
</dbReference>
<dbReference type="InterPro" id="IPR025252">
    <property type="entry name" value="DUF4200"/>
</dbReference>
<keyword evidence="7" id="KW-0732">Signal</keyword>
<organism evidence="10 11">
    <name type="scientific">Opisthorchis viverrini</name>
    <name type="common">Southeast Asian liver fluke</name>
    <dbReference type="NCBI Taxonomy" id="6198"/>
    <lineage>
        <taxon>Eukaryota</taxon>
        <taxon>Metazoa</taxon>
        <taxon>Spiralia</taxon>
        <taxon>Lophotrochozoa</taxon>
        <taxon>Platyhelminthes</taxon>
        <taxon>Trematoda</taxon>
        <taxon>Digenea</taxon>
        <taxon>Opisthorchiida</taxon>
        <taxon>Opisthorchiata</taxon>
        <taxon>Opisthorchiidae</taxon>
        <taxon>Opisthorchis</taxon>
    </lineage>
</organism>
<feature type="region of interest" description="Disordered" evidence="6">
    <location>
        <begin position="1002"/>
        <end position="1052"/>
    </location>
</feature>
<evidence type="ECO:0000256" key="3">
    <source>
        <dbReference type="ARBA" id="ARBA00023054"/>
    </source>
</evidence>
<evidence type="ECO:0000256" key="5">
    <source>
        <dbReference type="SAM" id="Coils"/>
    </source>
</evidence>
<evidence type="ECO:0000256" key="6">
    <source>
        <dbReference type="SAM" id="MobiDB-lite"/>
    </source>
</evidence>
<accession>A0A1S8X914</accession>
<feature type="region of interest" description="Disordered" evidence="6">
    <location>
        <begin position="354"/>
        <end position="377"/>
    </location>
</feature>
<dbReference type="GO" id="GO:0005856">
    <property type="term" value="C:cytoskeleton"/>
    <property type="evidence" value="ECO:0007669"/>
    <property type="project" value="UniProtKB-ARBA"/>
</dbReference>
<evidence type="ECO:0000259" key="9">
    <source>
        <dbReference type="Pfam" id="PF13863"/>
    </source>
</evidence>
<keyword evidence="3 5" id="KW-0175">Coiled coil</keyword>
<dbReference type="Proteomes" id="UP000243686">
    <property type="component" value="Unassembled WGS sequence"/>
</dbReference>
<dbReference type="Gene3D" id="2.80.10.50">
    <property type="match status" value="3"/>
</dbReference>
<dbReference type="EMBL" id="KV891595">
    <property type="protein sequence ID" value="OON23181.1"/>
    <property type="molecule type" value="Genomic_DNA"/>
</dbReference>
<feature type="domain" description="Fascin-like" evidence="8">
    <location>
        <begin position="227"/>
        <end position="300"/>
    </location>
</feature>
<feature type="compositionally biased region" description="Polar residues" evidence="6">
    <location>
        <begin position="1004"/>
        <end position="1013"/>
    </location>
</feature>
<feature type="compositionally biased region" description="Basic and acidic residues" evidence="6">
    <location>
        <begin position="808"/>
        <end position="836"/>
    </location>
</feature>
<evidence type="ECO:0000256" key="2">
    <source>
        <dbReference type="ARBA" id="ARBA00022490"/>
    </source>
</evidence>
<dbReference type="InterPro" id="IPR051147">
    <property type="entry name" value="CFAP_domain-containing"/>
</dbReference>
<protein>
    <submittedName>
        <fullName evidence="10">Fascin domain protein</fullName>
    </submittedName>
</protein>
<name>A0A1S8X914_OPIVI</name>